<dbReference type="EMBL" id="UINC01082602">
    <property type="protein sequence ID" value="SVC27517.1"/>
    <property type="molecule type" value="Genomic_DNA"/>
</dbReference>
<evidence type="ECO:0008006" key="2">
    <source>
        <dbReference type="Google" id="ProtNLM"/>
    </source>
</evidence>
<dbReference type="InterPro" id="IPR027266">
    <property type="entry name" value="TrmE/GcvT-like"/>
</dbReference>
<sequence length="56" mass="5418">VETLSLPTSQPSDLQVDTIAARATASGPGALGVIRLSGSLSTAILGGLTPSPTIAS</sequence>
<protein>
    <recommendedName>
        <fullName evidence="2">GTP-binding protein TrmE N-terminal domain-containing protein</fullName>
    </recommendedName>
</protein>
<feature type="non-terminal residue" evidence="1">
    <location>
        <position position="56"/>
    </location>
</feature>
<reference evidence="1" key="1">
    <citation type="submission" date="2018-05" db="EMBL/GenBank/DDBJ databases">
        <authorList>
            <person name="Lanie J.A."/>
            <person name="Ng W.-L."/>
            <person name="Kazmierczak K.M."/>
            <person name="Andrzejewski T.M."/>
            <person name="Davidsen T.M."/>
            <person name="Wayne K.J."/>
            <person name="Tettelin H."/>
            <person name="Glass J.I."/>
            <person name="Rusch D."/>
            <person name="Podicherti R."/>
            <person name="Tsui H.-C.T."/>
            <person name="Winkler M.E."/>
        </authorList>
    </citation>
    <scope>NUCLEOTIDE SEQUENCE</scope>
</reference>
<feature type="non-terminal residue" evidence="1">
    <location>
        <position position="1"/>
    </location>
</feature>
<gene>
    <name evidence="1" type="ORF">METZ01_LOCUS280371</name>
</gene>
<proteinExistence type="predicted"/>
<organism evidence="1">
    <name type="scientific">marine metagenome</name>
    <dbReference type="NCBI Taxonomy" id="408172"/>
    <lineage>
        <taxon>unclassified sequences</taxon>
        <taxon>metagenomes</taxon>
        <taxon>ecological metagenomes</taxon>
    </lineage>
</organism>
<dbReference type="SUPFAM" id="SSF103025">
    <property type="entry name" value="Folate-binding domain"/>
    <property type="match status" value="1"/>
</dbReference>
<name>A0A382KXN9_9ZZZZ</name>
<dbReference type="AlphaFoldDB" id="A0A382KXN9"/>
<dbReference type="Gene3D" id="3.30.1360.120">
    <property type="entry name" value="Probable tRNA modification gtpase trme, domain 1"/>
    <property type="match status" value="1"/>
</dbReference>
<evidence type="ECO:0000313" key="1">
    <source>
        <dbReference type="EMBL" id="SVC27517.1"/>
    </source>
</evidence>
<accession>A0A382KXN9</accession>